<keyword evidence="3" id="KW-0238">DNA-binding</keyword>
<dbReference type="PROSITE" id="PS50931">
    <property type="entry name" value="HTH_LYSR"/>
    <property type="match status" value="1"/>
</dbReference>
<proteinExistence type="inferred from homology"/>
<feature type="domain" description="HTH lysR-type" evidence="5">
    <location>
        <begin position="1"/>
        <end position="59"/>
    </location>
</feature>
<dbReference type="SUPFAM" id="SSF46785">
    <property type="entry name" value="Winged helix' DNA-binding domain"/>
    <property type="match status" value="1"/>
</dbReference>
<dbReference type="Proteomes" id="UP000199103">
    <property type="component" value="Chromosome I"/>
</dbReference>
<dbReference type="InterPro" id="IPR036388">
    <property type="entry name" value="WH-like_DNA-bd_sf"/>
</dbReference>
<dbReference type="GO" id="GO:0003677">
    <property type="term" value="F:DNA binding"/>
    <property type="evidence" value="ECO:0007669"/>
    <property type="project" value="UniProtKB-KW"/>
</dbReference>
<dbReference type="PANTHER" id="PTHR30346:SF0">
    <property type="entry name" value="HCA OPERON TRANSCRIPTIONAL ACTIVATOR HCAR"/>
    <property type="match status" value="1"/>
</dbReference>
<dbReference type="RefSeq" id="WP_157683564.1">
    <property type="nucleotide sequence ID" value="NZ_LT629772.1"/>
</dbReference>
<dbReference type="AlphaFoldDB" id="A0A1H1WY77"/>
<accession>A0A1H1WY77</accession>
<dbReference type="Gene3D" id="1.10.10.10">
    <property type="entry name" value="Winged helix-like DNA-binding domain superfamily/Winged helix DNA-binding domain"/>
    <property type="match status" value="1"/>
</dbReference>
<reference evidence="6 7" key="1">
    <citation type="submission" date="2016-10" db="EMBL/GenBank/DDBJ databases">
        <authorList>
            <person name="de Groot N.N."/>
        </authorList>
    </citation>
    <scope>NUCLEOTIDE SEQUENCE [LARGE SCALE GENOMIC DNA]</scope>
    <source>
        <strain evidence="6 7">DSM 21800</strain>
    </source>
</reference>
<evidence type="ECO:0000259" key="5">
    <source>
        <dbReference type="PROSITE" id="PS50931"/>
    </source>
</evidence>
<protein>
    <submittedName>
        <fullName evidence="6">Regulatory helix-turn-helix protein, lysR family</fullName>
    </submittedName>
</protein>
<evidence type="ECO:0000256" key="1">
    <source>
        <dbReference type="ARBA" id="ARBA00009437"/>
    </source>
</evidence>
<dbReference type="PANTHER" id="PTHR30346">
    <property type="entry name" value="TRANSCRIPTIONAL DUAL REGULATOR HCAR-RELATED"/>
    <property type="match status" value="1"/>
</dbReference>
<keyword evidence="2" id="KW-0805">Transcription regulation</keyword>
<evidence type="ECO:0000313" key="7">
    <source>
        <dbReference type="Proteomes" id="UP000199103"/>
    </source>
</evidence>
<sequence length="300" mass="32905">MDLLLHLRGFVAVADQLSVSRAAEELGVDQPLLSRRLRALEDHLGVRLVDRSRRQIALSDTGAALLPRARALLDQADHLVAGVTAISTPAFRLTVPGSVEPDVLARLVGMLQRQRIETRVVAGDDHELPESPGWRIEHTTSTAADWTVELGISGTIGSRSNGVRIGDLRPHRGSRQHRELLITDEDDHAGFLDAVRTVADRSGVSPRLIRRTTSAIARAGLIADQAVIITSRRNAERHGLNWTRLLDPELKQWFRLIERDPIPSALQDGPLRQRVLTMIGVVLGAASSTPDTGADRWDTP</sequence>
<evidence type="ECO:0000256" key="3">
    <source>
        <dbReference type="ARBA" id="ARBA00023125"/>
    </source>
</evidence>
<gene>
    <name evidence="6" type="ORF">SAMN04489812_3852</name>
</gene>
<dbReference type="STRING" id="630515.SAMN04489812_3852"/>
<dbReference type="FunFam" id="1.10.10.10:FF:000001">
    <property type="entry name" value="LysR family transcriptional regulator"/>
    <property type="match status" value="1"/>
</dbReference>
<comment type="similarity">
    <text evidence="1">Belongs to the LysR transcriptional regulatory family.</text>
</comment>
<dbReference type="OrthoDB" id="570111at2"/>
<keyword evidence="4" id="KW-0804">Transcription</keyword>
<dbReference type="InterPro" id="IPR000847">
    <property type="entry name" value="LysR_HTH_N"/>
</dbReference>
<dbReference type="GO" id="GO:0032993">
    <property type="term" value="C:protein-DNA complex"/>
    <property type="evidence" value="ECO:0007669"/>
    <property type="project" value="TreeGrafter"/>
</dbReference>
<keyword evidence="7" id="KW-1185">Reference proteome</keyword>
<dbReference type="GO" id="GO:0003700">
    <property type="term" value="F:DNA-binding transcription factor activity"/>
    <property type="evidence" value="ECO:0007669"/>
    <property type="project" value="InterPro"/>
</dbReference>
<dbReference type="PRINTS" id="PR00039">
    <property type="entry name" value="HTHLYSR"/>
</dbReference>
<evidence type="ECO:0000256" key="4">
    <source>
        <dbReference type="ARBA" id="ARBA00023163"/>
    </source>
</evidence>
<dbReference type="EMBL" id="LT629772">
    <property type="protein sequence ID" value="SDT01922.1"/>
    <property type="molecule type" value="Genomic_DNA"/>
</dbReference>
<evidence type="ECO:0000256" key="2">
    <source>
        <dbReference type="ARBA" id="ARBA00023015"/>
    </source>
</evidence>
<dbReference type="Pfam" id="PF00126">
    <property type="entry name" value="HTH_1"/>
    <property type="match status" value="1"/>
</dbReference>
<name>A0A1H1WY77_9ACTN</name>
<dbReference type="InterPro" id="IPR036390">
    <property type="entry name" value="WH_DNA-bd_sf"/>
</dbReference>
<organism evidence="6 7">
    <name type="scientific">Microlunatus soli</name>
    <dbReference type="NCBI Taxonomy" id="630515"/>
    <lineage>
        <taxon>Bacteria</taxon>
        <taxon>Bacillati</taxon>
        <taxon>Actinomycetota</taxon>
        <taxon>Actinomycetes</taxon>
        <taxon>Propionibacteriales</taxon>
        <taxon>Propionibacteriaceae</taxon>
        <taxon>Microlunatus</taxon>
    </lineage>
</organism>
<evidence type="ECO:0000313" key="6">
    <source>
        <dbReference type="EMBL" id="SDT01922.1"/>
    </source>
</evidence>